<dbReference type="SUPFAM" id="SSF55424">
    <property type="entry name" value="FAD/NAD-linked reductases, dimerisation (C-terminal) domain"/>
    <property type="match status" value="1"/>
</dbReference>
<dbReference type="AlphaFoldDB" id="A0A1H5Z3D3"/>
<dbReference type="NCBIfam" id="NF004939">
    <property type="entry name" value="PRK06292.1-1"/>
    <property type="match status" value="1"/>
</dbReference>
<sequence>MRSTQVAVIGAGSAGLNAYRQARKHTDSVLLIDPGPLGTTCARVGCMPSKLLIAAADAAWNARQAQALGVHVGDLHIDGKAVMKRVQEMRDRFVGKVLSGMSGIPTEHQVHQSVRFVADHLLETADGEQIEAERIVIATGSRPAIPKFLYNADDRMLVNDDLFELTELPESVVVFGPGVIGLELGQALHRLGVRVRMFGVGGAIGPLGDSELLVCAAKTFGGEYPLDADARVTQVERSDAGVRVSFTDPQGKEQSESFDYLLAATGRRPNVDNLGLENTSLELDEHGIPLFDTETLQCGNSAVFIAGDANNHLPLLHEASDEGHIAGGNAGRYPDVRAGHRTQPLAVVFSDPQIATVGMSTAKIAQYDTRLVASASLAFADVARAKVLNRTEGLMKVWADRKTGRLLGAELLGPDVEHLAHLLAWAMERGQTLDEMLAMPYYHPVLEEGLRSLLRELKASL</sequence>
<dbReference type="SUPFAM" id="SSF51905">
    <property type="entry name" value="FAD/NAD(P)-binding domain"/>
    <property type="match status" value="1"/>
</dbReference>
<evidence type="ECO:0000256" key="5">
    <source>
        <dbReference type="PIRSR" id="PIRSR000350-3"/>
    </source>
</evidence>
<dbReference type="Pfam" id="PF02852">
    <property type="entry name" value="Pyr_redox_dim"/>
    <property type="match status" value="1"/>
</dbReference>
<keyword evidence="5" id="KW-0520">NAD</keyword>
<dbReference type="InterPro" id="IPR001100">
    <property type="entry name" value="Pyr_nuc-diS_OxRdtase"/>
</dbReference>
<feature type="binding site" evidence="5">
    <location>
        <position position="308"/>
    </location>
    <ligand>
        <name>FAD</name>
        <dbReference type="ChEBI" id="CHEBI:57692"/>
    </ligand>
</feature>
<dbReference type="GO" id="GO:0003955">
    <property type="term" value="F:NAD(P)H dehydrogenase (quinone) activity"/>
    <property type="evidence" value="ECO:0007669"/>
    <property type="project" value="TreeGrafter"/>
</dbReference>
<dbReference type="Gene3D" id="1.10.287.990">
    <property type="entry name" value="Fe,Mn superoxide dismutase (SOD) domain"/>
    <property type="match status" value="1"/>
</dbReference>
<evidence type="ECO:0000256" key="3">
    <source>
        <dbReference type="ARBA" id="ARBA00022827"/>
    </source>
</evidence>
<dbReference type="InterPro" id="IPR023753">
    <property type="entry name" value="FAD/NAD-binding_dom"/>
</dbReference>
<protein>
    <submittedName>
        <fullName evidence="9">Dihydrolipoamide dehydrogenase</fullName>
    </submittedName>
</protein>
<evidence type="ECO:0000256" key="6">
    <source>
        <dbReference type="PIRSR" id="PIRSR000350-4"/>
    </source>
</evidence>
<evidence type="ECO:0000259" key="8">
    <source>
        <dbReference type="Pfam" id="PF07992"/>
    </source>
</evidence>
<dbReference type="InterPro" id="IPR036324">
    <property type="entry name" value="Mn/Fe_SOD_N_sf"/>
</dbReference>
<dbReference type="OrthoDB" id="9800167at2"/>
<evidence type="ECO:0000259" key="7">
    <source>
        <dbReference type="Pfam" id="PF02852"/>
    </source>
</evidence>
<keyword evidence="5" id="KW-0547">Nucleotide-binding</keyword>
<feature type="domain" description="Pyridine nucleotide-disulphide oxidoreductase dimerisation" evidence="7">
    <location>
        <begin position="346"/>
        <end position="451"/>
    </location>
</feature>
<dbReference type="InterPro" id="IPR004099">
    <property type="entry name" value="Pyr_nucl-diS_OxRdtase_dimer"/>
</dbReference>
<dbReference type="PANTHER" id="PTHR43014:SF4">
    <property type="entry name" value="PYRIDINE NUCLEOTIDE-DISULFIDE OXIDOREDUCTASE RCLA-RELATED"/>
    <property type="match status" value="1"/>
</dbReference>
<comment type="cofactor">
    <cofactor evidence="5">
        <name>FAD</name>
        <dbReference type="ChEBI" id="CHEBI:57692"/>
    </cofactor>
    <text evidence="5">Binds 1 FAD per subunit.</text>
</comment>
<name>A0A1H5Z3D3_9GAMM</name>
<dbReference type="Gene3D" id="3.30.390.30">
    <property type="match status" value="1"/>
</dbReference>
<evidence type="ECO:0000256" key="1">
    <source>
        <dbReference type="ARBA" id="ARBA00007532"/>
    </source>
</evidence>
<gene>
    <name evidence="9" type="ORF">SAMN05444390_1012000</name>
</gene>
<keyword evidence="2" id="KW-0285">Flavoprotein</keyword>
<feature type="active site" description="Proton acceptor" evidence="4">
    <location>
        <position position="443"/>
    </location>
</feature>
<dbReference type="InterPro" id="IPR036188">
    <property type="entry name" value="FAD/NAD-bd_sf"/>
</dbReference>
<comment type="similarity">
    <text evidence="1">Belongs to the class-I pyridine nucleotide-disulfide oxidoreductase family.</text>
</comment>
<keyword evidence="10" id="KW-1185">Reference proteome</keyword>
<dbReference type="PRINTS" id="PR00368">
    <property type="entry name" value="FADPNR"/>
</dbReference>
<evidence type="ECO:0000256" key="2">
    <source>
        <dbReference type="ARBA" id="ARBA00022630"/>
    </source>
</evidence>
<feature type="binding site" evidence="5">
    <location>
        <position position="50"/>
    </location>
    <ligand>
        <name>FAD</name>
        <dbReference type="ChEBI" id="CHEBI:57692"/>
    </ligand>
</feature>
<proteinExistence type="inferred from homology"/>
<feature type="binding site" evidence="5">
    <location>
        <begin position="176"/>
        <end position="183"/>
    </location>
    <ligand>
        <name>NAD(+)</name>
        <dbReference type="ChEBI" id="CHEBI:57540"/>
    </ligand>
</feature>
<dbReference type="Gene3D" id="3.50.50.60">
    <property type="entry name" value="FAD/NAD(P)-binding domain"/>
    <property type="match status" value="3"/>
</dbReference>
<evidence type="ECO:0000313" key="10">
    <source>
        <dbReference type="Proteomes" id="UP000236745"/>
    </source>
</evidence>
<dbReference type="RefSeq" id="WP_104002856.1">
    <property type="nucleotide sequence ID" value="NZ_FNVQ01000001.1"/>
</dbReference>
<dbReference type="Proteomes" id="UP000236745">
    <property type="component" value="Unassembled WGS sequence"/>
</dbReference>
<reference evidence="9 10" key="1">
    <citation type="submission" date="2016-10" db="EMBL/GenBank/DDBJ databases">
        <authorList>
            <person name="de Groot N.N."/>
        </authorList>
    </citation>
    <scope>NUCLEOTIDE SEQUENCE [LARGE SCALE GENOMIC DNA]</scope>
    <source>
        <strain evidence="9 10">DSM 22012</strain>
    </source>
</reference>
<dbReference type="Pfam" id="PF07992">
    <property type="entry name" value="Pyr_redox_2"/>
    <property type="match status" value="1"/>
</dbReference>
<dbReference type="InterPro" id="IPR016156">
    <property type="entry name" value="FAD/NAD-linked_Rdtase_dimer_sf"/>
</dbReference>
<dbReference type="EMBL" id="FNVQ01000001">
    <property type="protein sequence ID" value="SEG30782.1"/>
    <property type="molecule type" value="Genomic_DNA"/>
</dbReference>
<keyword evidence="3 5" id="KW-0274">FAD</keyword>
<evidence type="ECO:0000313" key="9">
    <source>
        <dbReference type="EMBL" id="SEG30782.1"/>
    </source>
</evidence>
<feature type="binding site" evidence="5">
    <location>
        <position position="266"/>
    </location>
    <ligand>
        <name>NAD(+)</name>
        <dbReference type="ChEBI" id="CHEBI:57540"/>
    </ligand>
</feature>
<feature type="binding site" evidence="5">
    <location>
        <begin position="139"/>
        <end position="141"/>
    </location>
    <ligand>
        <name>FAD</name>
        <dbReference type="ChEBI" id="CHEBI:57692"/>
    </ligand>
</feature>
<feature type="domain" description="FAD/NAD(P)-binding" evidence="8">
    <location>
        <begin position="5"/>
        <end position="323"/>
    </location>
</feature>
<dbReference type="PIRSF" id="PIRSF000350">
    <property type="entry name" value="Mercury_reductase_MerA"/>
    <property type="match status" value="1"/>
</dbReference>
<dbReference type="PRINTS" id="PR00411">
    <property type="entry name" value="PNDRDTASEI"/>
</dbReference>
<feature type="disulfide bond" description="Redox-active" evidence="6">
    <location>
        <begin position="41"/>
        <end position="46"/>
    </location>
</feature>
<evidence type="ECO:0000256" key="4">
    <source>
        <dbReference type="PIRSR" id="PIRSR000350-2"/>
    </source>
</evidence>
<organism evidence="9 10">
    <name type="scientific">Marinobacterium lutimaris</name>
    <dbReference type="NCBI Taxonomy" id="568106"/>
    <lineage>
        <taxon>Bacteria</taxon>
        <taxon>Pseudomonadati</taxon>
        <taxon>Pseudomonadota</taxon>
        <taxon>Gammaproteobacteria</taxon>
        <taxon>Oceanospirillales</taxon>
        <taxon>Oceanospirillaceae</taxon>
        <taxon>Marinobacterium</taxon>
    </lineage>
</organism>
<accession>A0A1H5Z3D3</accession>
<dbReference type="PANTHER" id="PTHR43014">
    <property type="entry name" value="MERCURIC REDUCTASE"/>
    <property type="match status" value="1"/>
</dbReference>
<dbReference type="GO" id="GO:0050660">
    <property type="term" value="F:flavin adenine dinucleotide binding"/>
    <property type="evidence" value="ECO:0007669"/>
    <property type="project" value="TreeGrafter"/>
</dbReference>